<feature type="transmembrane region" description="Helical" evidence="1">
    <location>
        <begin position="6"/>
        <end position="24"/>
    </location>
</feature>
<feature type="transmembrane region" description="Helical" evidence="1">
    <location>
        <begin position="144"/>
        <end position="165"/>
    </location>
</feature>
<dbReference type="Proteomes" id="UP000199666">
    <property type="component" value="Unassembled WGS sequence"/>
</dbReference>
<dbReference type="OrthoDB" id="1132160at2"/>
<dbReference type="AlphaFoldDB" id="A0A1I2Y0W3"/>
<dbReference type="STRING" id="414048.SAMN04489864_106144"/>
<sequence>MNSKVIFINLFRWIVLLFVQIFLLRNIGFYNLSTPFLYILFILVLPFNTPNLILYSLAFLTGLTVDAFYDTLGVHTAGCVALAFVRILFISVSLNRESIDEPEPSLGNMGFKWFSLYIILCILIHHIVVFFLEAFKLTEFSYTIGRTLLSAVFTLFIILLTEFIFHNRKSN</sequence>
<keyword evidence="1" id="KW-0812">Transmembrane</keyword>
<organism evidence="2 3">
    <name type="scientific">Pedobacter insulae</name>
    <dbReference type="NCBI Taxonomy" id="414048"/>
    <lineage>
        <taxon>Bacteria</taxon>
        <taxon>Pseudomonadati</taxon>
        <taxon>Bacteroidota</taxon>
        <taxon>Sphingobacteriia</taxon>
        <taxon>Sphingobacteriales</taxon>
        <taxon>Sphingobacteriaceae</taxon>
        <taxon>Pedobacter</taxon>
    </lineage>
</organism>
<dbReference type="RefSeq" id="WP_090994220.1">
    <property type="nucleotide sequence ID" value="NZ_FOPP01000006.1"/>
</dbReference>
<name>A0A1I2Y0W3_9SPHI</name>
<feature type="transmembrane region" description="Helical" evidence="1">
    <location>
        <begin position="72"/>
        <end position="92"/>
    </location>
</feature>
<protein>
    <submittedName>
        <fullName evidence="2">Rod shape-determining protein MreD</fullName>
    </submittedName>
</protein>
<keyword evidence="1" id="KW-1133">Transmembrane helix</keyword>
<keyword evidence="1" id="KW-0472">Membrane</keyword>
<evidence type="ECO:0000313" key="2">
    <source>
        <dbReference type="EMBL" id="SFH18989.1"/>
    </source>
</evidence>
<evidence type="ECO:0000256" key="1">
    <source>
        <dbReference type="SAM" id="Phobius"/>
    </source>
</evidence>
<feature type="transmembrane region" description="Helical" evidence="1">
    <location>
        <begin position="36"/>
        <end position="60"/>
    </location>
</feature>
<reference evidence="2 3" key="1">
    <citation type="submission" date="2016-10" db="EMBL/GenBank/DDBJ databases">
        <authorList>
            <person name="de Groot N.N."/>
        </authorList>
    </citation>
    <scope>NUCLEOTIDE SEQUENCE [LARGE SCALE GENOMIC DNA]</scope>
    <source>
        <strain evidence="2 3">DSM 18684</strain>
    </source>
</reference>
<keyword evidence="3" id="KW-1185">Reference proteome</keyword>
<feature type="transmembrane region" description="Helical" evidence="1">
    <location>
        <begin position="113"/>
        <end position="132"/>
    </location>
</feature>
<dbReference type="EMBL" id="FOPP01000006">
    <property type="protein sequence ID" value="SFH18989.1"/>
    <property type="molecule type" value="Genomic_DNA"/>
</dbReference>
<proteinExistence type="predicted"/>
<evidence type="ECO:0000313" key="3">
    <source>
        <dbReference type="Proteomes" id="UP000199666"/>
    </source>
</evidence>
<gene>
    <name evidence="2" type="ORF">SAMN04489864_106144</name>
</gene>
<accession>A0A1I2Y0W3</accession>